<dbReference type="SUPFAM" id="SSF50156">
    <property type="entry name" value="PDZ domain-like"/>
    <property type="match status" value="1"/>
</dbReference>
<dbReference type="Pfam" id="PF17820">
    <property type="entry name" value="PDZ_6"/>
    <property type="match status" value="1"/>
</dbReference>
<dbReference type="Proteomes" id="UP000622317">
    <property type="component" value="Unassembled WGS sequence"/>
</dbReference>
<dbReference type="EMBL" id="JACYFG010000051">
    <property type="protein sequence ID" value="MBD5782129.1"/>
    <property type="molecule type" value="Genomic_DNA"/>
</dbReference>
<evidence type="ECO:0000256" key="1">
    <source>
        <dbReference type="SAM" id="SignalP"/>
    </source>
</evidence>
<dbReference type="PROSITE" id="PS50106">
    <property type="entry name" value="PDZ"/>
    <property type="match status" value="1"/>
</dbReference>
<keyword evidence="4" id="KW-1185">Reference proteome</keyword>
<comment type="caution">
    <text evidence="3">The sequence shown here is derived from an EMBL/GenBank/DDBJ whole genome shotgun (WGS) entry which is preliminary data.</text>
</comment>
<dbReference type="SMART" id="SM00228">
    <property type="entry name" value="PDZ"/>
    <property type="match status" value="1"/>
</dbReference>
<sequence>MLIQPMFRPRFLFALGVSLSLLAFSGCDSTSSAERRAEQARKEAEQARMRAAFLGRIHEAESKVWQVLHPLIEKAANYRAEETHGYIGAAFVTEAFYSEALLVEARAEGFGPWVSVLTVFPDSPAESAGLRAGDRLLSINGSKVPEGSRSALYAARQVKRQLEPGGPNQLLVQRGDEVLELEVQPVEGAYYGVVVVASNAVDLQVDGDVIWIGLALVENLKSEKDLSYLCAYALAKNVMRHSKQKGKNAMLGQILDVAAAASGVNTGGLFGGMGGNAYSHAFEVEADLIALYLLASAGYEFSEYPDFWDRALRSRDRNGELTAKESERIETASKVVASIREKIEAEEAIFPEEYLQGDVSEIE</sequence>
<protein>
    <submittedName>
        <fullName evidence="3">PDZ domain-containing protein</fullName>
    </submittedName>
</protein>
<dbReference type="RefSeq" id="WP_191619195.1">
    <property type="nucleotide sequence ID" value="NZ_JACYFG010000051.1"/>
</dbReference>
<feature type="chain" id="PRO_5038000917" evidence="1">
    <location>
        <begin position="24"/>
        <end position="363"/>
    </location>
</feature>
<evidence type="ECO:0000313" key="4">
    <source>
        <dbReference type="Proteomes" id="UP000622317"/>
    </source>
</evidence>
<dbReference type="InterPro" id="IPR036034">
    <property type="entry name" value="PDZ_sf"/>
</dbReference>
<dbReference type="InterPro" id="IPR001478">
    <property type="entry name" value="PDZ"/>
</dbReference>
<accession>A0A927IJR0</accession>
<gene>
    <name evidence="3" type="ORF">IEN85_21705</name>
</gene>
<keyword evidence="1" id="KW-0732">Signal</keyword>
<dbReference type="Gene3D" id="2.30.42.10">
    <property type="match status" value="1"/>
</dbReference>
<feature type="signal peptide" evidence="1">
    <location>
        <begin position="1"/>
        <end position="23"/>
    </location>
</feature>
<proteinExistence type="predicted"/>
<evidence type="ECO:0000259" key="2">
    <source>
        <dbReference type="PROSITE" id="PS50106"/>
    </source>
</evidence>
<evidence type="ECO:0000313" key="3">
    <source>
        <dbReference type="EMBL" id="MBD5782129.1"/>
    </source>
</evidence>
<dbReference type="AlphaFoldDB" id="A0A927IJR0"/>
<reference evidence="3" key="1">
    <citation type="submission" date="2020-09" db="EMBL/GenBank/DDBJ databases">
        <title>Pelagicoccus enzymogenes sp. nov. with an EPS production, isolated from marine sediment.</title>
        <authorList>
            <person name="Feng X."/>
        </authorList>
    </citation>
    <scope>NUCLEOTIDE SEQUENCE</scope>
    <source>
        <strain evidence="3">NFK12</strain>
    </source>
</reference>
<feature type="domain" description="PDZ" evidence="2">
    <location>
        <begin position="114"/>
        <end position="144"/>
    </location>
</feature>
<organism evidence="3 4">
    <name type="scientific">Pelagicoccus enzymogenes</name>
    <dbReference type="NCBI Taxonomy" id="2773457"/>
    <lineage>
        <taxon>Bacteria</taxon>
        <taxon>Pseudomonadati</taxon>
        <taxon>Verrucomicrobiota</taxon>
        <taxon>Opitutia</taxon>
        <taxon>Puniceicoccales</taxon>
        <taxon>Pelagicoccaceae</taxon>
        <taxon>Pelagicoccus</taxon>
    </lineage>
</organism>
<name>A0A927IJR0_9BACT</name>
<dbReference type="InterPro" id="IPR041489">
    <property type="entry name" value="PDZ_6"/>
</dbReference>